<dbReference type="OrthoDB" id="9782977at2"/>
<accession>G0J267</accession>
<dbReference type="SUPFAM" id="SSF50630">
    <property type="entry name" value="Acid proteases"/>
    <property type="match status" value="1"/>
</dbReference>
<dbReference type="PANTHER" id="PTHR38037:SF2">
    <property type="entry name" value="ATP-DEPENDENT ZINC PROTEASE DOMAIN-CONTAINING PROTEIN-RELATED"/>
    <property type="match status" value="1"/>
</dbReference>
<dbReference type="STRING" id="880070.Cycma_0802"/>
<dbReference type="RefSeq" id="WP_014018874.1">
    <property type="nucleotide sequence ID" value="NC_015914.1"/>
</dbReference>
<dbReference type="eggNOG" id="COG4067">
    <property type="taxonomic scope" value="Bacteria"/>
</dbReference>
<dbReference type="InterPro" id="IPR021109">
    <property type="entry name" value="Peptidase_aspartic_dom_sf"/>
</dbReference>
<gene>
    <name evidence="2" type="ordered locus">Cycma_0802</name>
</gene>
<organism evidence="2 3">
    <name type="scientific">Cyclobacterium marinum (strain ATCC 25205 / DSM 745 / LMG 13164 / NCIMB 1802)</name>
    <name type="common">Flectobacillus marinus</name>
    <dbReference type="NCBI Taxonomy" id="880070"/>
    <lineage>
        <taxon>Bacteria</taxon>
        <taxon>Pseudomonadati</taxon>
        <taxon>Bacteroidota</taxon>
        <taxon>Cytophagia</taxon>
        <taxon>Cytophagales</taxon>
        <taxon>Cyclobacteriaceae</taxon>
        <taxon>Cyclobacterium</taxon>
    </lineage>
</organism>
<dbReference type="Pfam" id="PF05618">
    <property type="entry name" value="Zn_protease"/>
    <property type="match status" value="1"/>
</dbReference>
<evidence type="ECO:0000313" key="3">
    <source>
        <dbReference type="Proteomes" id="UP000001635"/>
    </source>
</evidence>
<dbReference type="AlphaFoldDB" id="G0J267"/>
<evidence type="ECO:0000259" key="1">
    <source>
        <dbReference type="Pfam" id="PF05618"/>
    </source>
</evidence>
<dbReference type="KEGG" id="cmr:Cycma_0802"/>
<dbReference type="Gene3D" id="2.40.70.10">
    <property type="entry name" value="Acid Proteases"/>
    <property type="match status" value="1"/>
</dbReference>
<reference evidence="3" key="1">
    <citation type="submission" date="2011-07" db="EMBL/GenBank/DDBJ databases">
        <title>The complete genome of Cyclobacterium marinum DSM 745.</title>
        <authorList>
            <person name="Lucas S."/>
            <person name="Han J."/>
            <person name="Lapidus A."/>
            <person name="Bruce D."/>
            <person name="Goodwin L."/>
            <person name="Pitluck S."/>
            <person name="Peters L."/>
            <person name="Kyrpides N."/>
            <person name="Mavromatis K."/>
            <person name="Ivanova N."/>
            <person name="Ovchinnikova G."/>
            <person name="Chertkov O."/>
            <person name="Detter J.C."/>
            <person name="Tapia R."/>
            <person name="Han C."/>
            <person name="Land M."/>
            <person name="Hauser L."/>
            <person name="Markowitz V."/>
            <person name="Cheng J.-F."/>
            <person name="Hugenholtz P."/>
            <person name="Woyke T."/>
            <person name="Wu D."/>
            <person name="Tindall B."/>
            <person name="Schuetze A."/>
            <person name="Brambilla E."/>
            <person name="Klenk H.-P."/>
            <person name="Eisen J.A."/>
        </authorList>
    </citation>
    <scope>NUCLEOTIDE SEQUENCE [LARGE SCALE GENOMIC DNA]</scope>
    <source>
        <strain evidence="3">ATCC 25205 / DSM 745 / LMG 13164 / NCIMB 1802</strain>
    </source>
</reference>
<keyword evidence="3" id="KW-1185">Reference proteome</keyword>
<dbReference type="PANTHER" id="PTHR38037">
    <property type="entry name" value="ZN_PROTEASE DOMAIN-CONTAINING PROTEIN"/>
    <property type="match status" value="1"/>
</dbReference>
<protein>
    <recommendedName>
        <fullName evidence="1">Retropepsin-like aspartic endopeptidase domain-containing protein</fullName>
    </recommendedName>
</protein>
<evidence type="ECO:0000313" key="2">
    <source>
        <dbReference type="EMBL" id="AEL24576.1"/>
    </source>
</evidence>
<name>G0J267_CYCMS</name>
<dbReference type="InterPro" id="IPR008503">
    <property type="entry name" value="Asp_endopeptidase"/>
</dbReference>
<feature type="domain" description="Retropepsin-like aspartic endopeptidase" evidence="1">
    <location>
        <begin position="5"/>
        <end position="137"/>
    </location>
</feature>
<dbReference type="HOGENOM" id="CLU_099424_1_0_10"/>
<dbReference type="EMBL" id="CP002955">
    <property type="protein sequence ID" value="AEL24576.1"/>
    <property type="molecule type" value="Genomic_DNA"/>
</dbReference>
<proteinExistence type="predicted"/>
<sequence>MEKTIIGRKEKIDLPEWNIIAINAKIDTGAYNCSIHATSVKEVIKDNRKELEVILLDPEDERYTGKTININNYKIKKVKNSFGQIEKRFLIKTMMTLGGQQFKAGFTLSDRGKMKNNVLLGRKILAGRFLVDVEKVNLTKAE</sequence>
<dbReference type="Proteomes" id="UP000001635">
    <property type="component" value="Chromosome"/>
</dbReference>